<evidence type="ECO:0000256" key="6">
    <source>
        <dbReference type="ARBA" id="ARBA00023186"/>
    </source>
</evidence>
<dbReference type="InterPro" id="IPR001179">
    <property type="entry name" value="PPIase_FKBP_dom"/>
</dbReference>
<dbReference type="EMBL" id="PRLA01000013">
    <property type="protein sequence ID" value="RAW47851.1"/>
    <property type="molecule type" value="Genomic_DNA"/>
</dbReference>
<keyword evidence="6" id="KW-0143">Chaperone</keyword>
<dbReference type="InterPro" id="IPR037041">
    <property type="entry name" value="Trigger_fac_C_sf"/>
</dbReference>
<evidence type="ECO:0000256" key="4">
    <source>
        <dbReference type="ARBA" id="ARBA00022618"/>
    </source>
</evidence>
<protein>
    <recommendedName>
        <fullName evidence="10">peptidylprolyl isomerase</fullName>
        <ecNumber evidence="10">5.2.1.8</ecNumber>
    </recommendedName>
</protein>
<dbReference type="PROSITE" id="PS50059">
    <property type="entry name" value="FKBP_PPIASE"/>
    <property type="match status" value="1"/>
</dbReference>
<dbReference type="GO" id="GO:0003755">
    <property type="term" value="F:peptidyl-prolyl cis-trans isomerase activity"/>
    <property type="evidence" value="ECO:0007669"/>
    <property type="project" value="UniProtKB-KW"/>
</dbReference>
<gene>
    <name evidence="12" type="ORF">C4N27_13235</name>
</gene>
<comment type="similarity">
    <text evidence="3">Belongs to the FKBP-type PPIase family. Tig subfamily.</text>
</comment>
<dbReference type="Proteomes" id="UP000250997">
    <property type="component" value="Unassembled WGS sequence"/>
</dbReference>
<evidence type="ECO:0000256" key="8">
    <source>
        <dbReference type="ARBA" id="ARBA00023306"/>
    </source>
</evidence>
<comment type="subcellular location">
    <subcellularLocation>
        <location evidence="2">Cytoplasm</location>
    </subcellularLocation>
</comment>
<sequence>MPRPLLDRRGLGIAKQCRRGYSLLLLSLYQNPLPISTNFPPFRTLRPQKSDKGRGECGNFAKNFSFSFLPDIIEVVFRTTGKIPVYQQEGILLKRIFTKALCLVCAGALALSLAACGGKADSAASSTASSSALGSASDYDYQNFNYSDGLDEKGYWEGIRALDYVTLPEDFASVAIKRSDVEPTSEEVEEQISNLLSQYSSTEHITDRAAADGDTVNINYVGSVNNVEFTGGSAENYDLTLGSGTFIDGFEDQIIGHKPGETFDVNVTFPDGYSDSTDANGNAVKLSGQKAVFTVTLNYISESVLPELTDSWVASTFGTSNNIYTVEALRAYYQDQLYTSNLNTAVMDDLLENSTFKSIPQQVMDYQVNQCLNYYSTLAGYYGYDLDGLVQNLLGYENTDAMLAHLESNLEDYSKEALLYQAVAESLDIAPTQEQIDTYSAYADTYGQNYCTMVALMDAVTSTLTSGAVVS</sequence>
<dbReference type="SUPFAM" id="SSF54534">
    <property type="entry name" value="FKBP-like"/>
    <property type="match status" value="1"/>
</dbReference>
<evidence type="ECO:0000256" key="7">
    <source>
        <dbReference type="ARBA" id="ARBA00023235"/>
    </source>
</evidence>
<keyword evidence="4" id="KW-0132">Cell division</keyword>
<organism evidence="12 13">
    <name type="scientific">Faecalibacterium prausnitzii</name>
    <dbReference type="NCBI Taxonomy" id="853"/>
    <lineage>
        <taxon>Bacteria</taxon>
        <taxon>Bacillati</taxon>
        <taxon>Bacillota</taxon>
        <taxon>Clostridia</taxon>
        <taxon>Eubacteriales</taxon>
        <taxon>Oscillospiraceae</taxon>
        <taxon>Faecalibacterium</taxon>
    </lineage>
</organism>
<dbReference type="AlphaFoldDB" id="A0AAX1QH06"/>
<accession>A0AAX1QH06</accession>
<dbReference type="GO" id="GO:0005737">
    <property type="term" value="C:cytoplasm"/>
    <property type="evidence" value="ECO:0007669"/>
    <property type="project" value="UniProtKB-SubCell"/>
</dbReference>
<comment type="caution">
    <text evidence="12">The sequence shown here is derived from an EMBL/GenBank/DDBJ whole genome shotgun (WGS) entry which is preliminary data.</text>
</comment>
<dbReference type="GO" id="GO:0051301">
    <property type="term" value="P:cell division"/>
    <property type="evidence" value="ECO:0007669"/>
    <property type="project" value="UniProtKB-KW"/>
</dbReference>
<dbReference type="Gene3D" id="3.10.50.40">
    <property type="match status" value="1"/>
</dbReference>
<evidence type="ECO:0000313" key="12">
    <source>
        <dbReference type="EMBL" id="RAW47851.1"/>
    </source>
</evidence>
<evidence type="ECO:0000256" key="5">
    <source>
        <dbReference type="ARBA" id="ARBA00023110"/>
    </source>
</evidence>
<reference evidence="12 13" key="1">
    <citation type="submission" date="2018-02" db="EMBL/GenBank/DDBJ databases">
        <title>Complete genome sequencing of Faecalibacterium prausnitzii strains isolated from the human gut.</title>
        <authorList>
            <person name="Fitzgerald B.C."/>
            <person name="Shkoporov A.N."/>
            <person name="Ross P.R."/>
            <person name="Hill C."/>
        </authorList>
    </citation>
    <scope>NUCLEOTIDE SEQUENCE [LARGE SCALE GENOMIC DNA]</scope>
    <source>
        <strain evidence="12 13">APC942/18-1</strain>
    </source>
</reference>
<evidence type="ECO:0000256" key="1">
    <source>
        <dbReference type="ARBA" id="ARBA00000971"/>
    </source>
</evidence>
<evidence type="ECO:0000259" key="11">
    <source>
        <dbReference type="PROSITE" id="PS50059"/>
    </source>
</evidence>
<evidence type="ECO:0000256" key="10">
    <source>
        <dbReference type="PROSITE-ProRule" id="PRU00277"/>
    </source>
</evidence>
<dbReference type="GO" id="GO:0006457">
    <property type="term" value="P:protein folding"/>
    <property type="evidence" value="ECO:0007669"/>
    <property type="project" value="InterPro"/>
</dbReference>
<feature type="domain" description="PPIase FKBP-type" evidence="11">
    <location>
        <begin position="213"/>
        <end position="301"/>
    </location>
</feature>
<name>A0AAX1QH06_9FIRM</name>
<dbReference type="EC" id="5.2.1.8" evidence="10"/>
<evidence type="ECO:0000256" key="9">
    <source>
        <dbReference type="ARBA" id="ARBA00024849"/>
    </source>
</evidence>
<proteinExistence type="inferred from homology"/>
<dbReference type="Pfam" id="PF00254">
    <property type="entry name" value="FKBP_C"/>
    <property type="match status" value="1"/>
</dbReference>
<dbReference type="GO" id="GO:0015031">
    <property type="term" value="P:protein transport"/>
    <property type="evidence" value="ECO:0007669"/>
    <property type="project" value="InterPro"/>
</dbReference>
<dbReference type="FunFam" id="3.10.50.40:FF:000001">
    <property type="entry name" value="Trigger factor"/>
    <property type="match status" value="1"/>
</dbReference>
<comment type="function">
    <text evidence="9">Involved in protein export. Acts as a chaperone by maintaining the newly synthesized protein in an open conformation. Functions as a peptidyl-prolyl cis-trans isomerase.</text>
</comment>
<dbReference type="InterPro" id="IPR027304">
    <property type="entry name" value="Trigger_fact/SurA_dom_sf"/>
</dbReference>
<evidence type="ECO:0000313" key="13">
    <source>
        <dbReference type="Proteomes" id="UP000250997"/>
    </source>
</evidence>
<evidence type="ECO:0000256" key="3">
    <source>
        <dbReference type="ARBA" id="ARBA00005464"/>
    </source>
</evidence>
<comment type="catalytic activity">
    <reaction evidence="1 10">
        <text>[protein]-peptidylproline (omega=180) = [protein]-peptidylproline (omega=0)</text>
        <dbReference type="Rhea" id="RHEA:16237"/>
        <dbReference type="Rhea" id="RHEA-COMP:10747"/>
        <dbReference type="Rhea" id="RHEA-COMP:10748"/>
        <dbReference type="ChEBI" id="CHEBI:83833"/>
        <dbReference type="ChEBI" id="CHEBI:83834"/>
        <dbReference type="EC" id="5.2.1.8"/>
    </reaction>
</comment>
<keyword evidence="8" id="KW-0131">Cell cycle</keyword>
<keyword evidence="7 10" id="KW-0413">Isomerase</keyword>
<dbReference type="InterPro" id="IPR046357">
    <property type="entry name" value="PPIase_dom_sf"/>
</dbReference>
<keyword evidence="5 10" id="KW-0697">Rotamase</keyword>
<dbReference type="Gene3D" id="1.10.3120.10">
    <property type="entry name" value="Trigger factor, C-terminal domain"/>
    <property type="match status" value="1"/>
</dbReference>
<evidence type="ECO:0000256" key="2">
    <source>
        <dbReference type="ARBA" id="ARBA00004496"/>
    </source>
</evidence>
<dbReference type="SUPFAM" id="SSF109998">
    <property type="entry name" value="Triger factor/SurA peptide-binding domain-like"/>
    <property type="match status" value="1"/>
</dbReference>